<comment type="caution">
    <text evidence="1">The sequence shown here is derived from an EMBL/GenBank/DDBJ whole genome shotgun (WGS) entry which is preliminary data.</text>
</comment>
<dbReference type="Proteomes" id="UP000828251">
    <property type="component" value="Unassembled WGS sequence"/>
</dbReference>
<evidence type="ECO:0000313" key="1">
    <source>
        <dbReference type="EMBL" id="KAH1130409.1"/>
    </source>
</evidence>
<reference evidence="1 2" key="1">
    <citation type="journal article" date="2021" name="Plant Biotechnol. J.">
        <title>Multi-omics assisted identification of the key and species-specific regulatory components of drought-tolerant mechanisms in Gossypium stocksii.</title>
        <authorList>
            <person name="Yu D."/>
            <person name="Ke L."/>
            <person name="Zhang D."/>
            <person name="Wu Y."/>
            <person name="Sun Y."/>
            <person name="Mei J."/>
            <person name="Sun J."/>
            <person name="Sun Y."/>
        </authorList>
    </citation>
    <scope>NUCLEOTIDE SEQUENCE [LARGE SCALE GENOMIC DNA]</scope>
    <source>
        <strain evidence="2">cv. E1</strain>
        <tissue evidence="1">Leaf</tissue>
    </source>
</reference>
<dbReference type="OrthoDB" id="1000431at2759"/>
<dbReference type="AlphaFoldDB" id="A0A9D3WKS0"/>
<sequence>MVFSKGVNEDIQRRISGFLGIKVVQNLGTYLGVPLFHEKVTNNKLRFVVDKVRSKLSSWDARQLSLAGRITLAQSVLLSITSYFMQSMMIPKSLCDEIEGMIRQFIWGASNGNRKIALVSWDLLCQPKSNGGLGLRSLQNHNTSFMMKLGFKLLTDESSLWVKVLRSKYGVQKGIPESLSRGRCSFLCRSLSRIWPLLRENLLWSVGNGHNIRCWKDCWVPNVGPLYKKLVCGSSLDMDCALKDMVIKNGEWNLEFFRLWLPEEIIQVIVRILPPQLNSGMDRII</sequence>
<dbReference type="PANTHER" id="PTHR33116:SF86">
    <property type="entry name" value="REVERSE TRANSCRIPTASE DOMAIN-CONTAINING PROTEIN"/>
    <property type="match status" value="1"/>
</dbReference>
<dbReference type="PANTHER" id="PTHR33116">
    <property type="entry name" value="REVERSE TRANSCRIPTASE ZINC-BINDING DOMAIN-CONTAINING PROTEIN-RELATED-RELATED"/>
    <property type="match status" value="1"/>
</dbReference>
<name>A0A9D3WKS0_9ROSI</name>
<accession>A0A9D3WKS0</accession>
<evidence type="ECO:0000313" key="2">
    <source>
        <dbReference type="Proteomes" id="UP000828251"/>
    </source>
</evidence>
<protein>
    <recommendedName>
        <fullName evidence="3">Reverse transcriptase zinc-binding domain-containing protein</fullName>
    </recommendedName>
</protein>
<dbReference type="EMBL" id="JAIQCV010000001">
    <property type="protein sequence ID" value="KAH1130409.1"/>
    <property type="molecule type" value="Genomic_DNA"/>
</dbReference>
<proteinExistence type="predicted"/>
<evidence type="ECO:0008006" key="3">
    <source>
        <dbReference type="Google" id="ProtNLM"/>
    </source>
</evidence>
<gene>
    <name evidence="1" type="ORF">J1N35_001787</name>
</gene>
<organism evidence="1 2">
    <name type="scientific">Gossypium stocksii</name>
    <dbReference type="NCBI Taxonomy" id="47602"/>
    <lineage>
        <taxon>Eukaryota</taxon>
        <taxon>Viridiplantae</taxon>
        <taxon>Streptophyta</taxon>
        <taxon>Embryophyta</taxon>
        <taxon>Tracheophyta</taxon>
        <taxon>Spermatophyta</taxon>
        <taxon>Magnoliopsida</taxon>
        <taxon>eudicotyledons</taxon>
        <taxon>Gunneridae</taxon>
        <taxon>Pentapetalae</taxon>
        <taxon>rosids</taxon>
        <taxon>malvids</taxon>
        <taxon>Malvales</taxon>
        <taxon>Malvaceae</taxon>
        <taxon>Malvoideae</taxon>
        <taxon>Gossypium</taxon>
    </lineage>
</organism>
<keyword evidence="2" id="KW-1185">Reference proteome</keyword>